<sequence length="98" mass="11054">MSSSATANSTNQGQLETSAQDNFGSRSELLEAFNSFKIDANKKQQELQEQLEARDKKISELLEANEQLRDALQEALWDRDYAEQGQQERLSGLMDGQT</sequence>
<dbReference type="GeneID" id="92009536"/>
<keyword evidence="4" id="KW-1185">Reference proteome</keyword>
<evidence type="ECO:0000256" key="1">
    <source>
        <dbReference type="SAM" id="Coils"/>
    </source>
</evidence>
<gene>
    <name evidence="3" type="ORF">SLS55_005451</name>
</gene>
<evidence type="ECO:0000313" key="4">
    <source>
        <dbReference type="Proteomes" id="UP001430584"/>
    </source>
</evidence>
<evidence type="ECO:0000256" key="2">
    <source>
        <dbReference type="SAM" id="MobiDB-lite"/>
    </source>
</evidence>
<accession>A0ABR3CHH5</accession>
<organism evidence="3 4">
    <name type="scientific">Diplodia seriata</name>
    <dbReference type="NCBI Taxonomy" id="420778"/>
    <lineage>
        <taxon>Eukaryota</taxon>
        <taxon>Fungi</taxon>
        <taxon>Dikarya</taxon>
        <taxon>Ascomycota</taxon>
        <taxon>Pezizomycotina</taxon>
        <taxon>Dothideomycetes</taxon>
        <taxon>Dothideomycetes incertae sedis</taxon>
        <taxon>Botryosphaeriales</taxon>
        <taxon>Botryosphaeriaceae</taxon>
        <taxon>Diplodia</taxon>
    </lineage>
</organism>
<protein>
    <submittedName>
        <fullName evidence="3">Uncharacterized protein</fullName>
    </submittedName>
</protein>
<evidence type="ECO:0000313" key="3">
    <source>
        <dbReference type="EMBL" id="KAL0259711.1"/>
    </source>
</evidence>
<name>A0ABR3CHH5_9PEZI</name>
<proteinExistence type="predicted"/>
<keyword evidence="1" id="KW-0175">Coiled coil</keyword>
<dbReference type="RefSeq" id="XP_066632740.1">
    <property type="nucleotide sequence ID" value="XM_066776898.1"/>
</dbReference>
<feature type="region of interest" description="Disordered" evidence="2">
    <location>
        <begin position="1"/>
        <end position="23"/>
    </location>
</feature>
<dbReference type="Proteomes" id="UP001430584">
    <property type="component" value="Unassembled WGS sequence"/>
</dbReference>
<dbReference type="EMBL" id="JAJVCZ030000005">
    <property type="protein sequence ID" value="KAL0259711.1"/>
    <property type="molecule type" value="Genomic_DNA"/>
</dbReference>
<comment type="caution">
    <text evidence="3">The sequence shown here is derived from an EMBL/GenBank/DDBJ whole genome shotgun (WGS) entry which is preliminary data.</text>
</comment>
<feature type="coiled-coil region" evidence="1">
    <location>
        <begin position="37"/>
        <end position="78"/>
    </location>
</feature>
<reference evidence="3 4" key="1">
    <citation type="submission" date="2024-02" db="EMBL/GenBank/DDBJ databases">
        <title>De novo assembly and annotation of 12 fungi associated with fruit tree decline syndrome in Ontario, Canada.</title>
        <authorList>
            <person name="Sulman M."/>
            <person name="Ellouze W."/>
            <person name="Ilyukhin E."/>
        </authorList>
    </citation>
    <scope>NUCLEOTIDE SEQUENCE [LARGE SCALE GENOMIC DNA]</scope>
    <source>
        <strain evidence="3 4">FDS-637</strain>
    </source>
</reference>